<dbReference type="AlphaFoldDB" id="A0A0E3S0Y2"/>
<feature type="transmembrane region" description="Helical" evidence="1">
    <location>
        <begin position="234"/>
        <end position="258"/>
    </location>
</feature>
<gene>
    <name evidence="2" type="ORF">MSLAZ_1063</name>
</gene>
<proteinExistence type="predicted"/>
<dbReference type="HOGENOM" id="CLU_884569_0_0_2"/>
<keyword evidence="1" id="KW-0812">Transmembrane</keyword>
<keyword evidence="1" id="KW-0472">Membrane</keyword>
<reference evidence="2 3" key="1">
    <citation type="submission" date="2014-07" db="EMBL/GenBank/DDBJ databases">
        <title>Methanogenic archaea and the global carbon cycle.</title>
        <authorList>
            <person name="Henriksen J.R."/>
            <person name="Luke J."/>
            <person name="Reinhart S."/>
            <person name="Benedict M.N."/>
            <person name="Youngblut N.D."/>
            <person name="Metcalf M.E."/>
            <person name="Whitaker R.J."/>
            <person name="Metcalf W.W."/>
        </authorList>
    </citation>
    <scope>NUCLEOTIDE SEQUENCE [LARGE SCALE GENOMIC DNA]</scope>
    <source>
        <strain evidence="2 3">Z-7289</strain>
    </source>
</reference>
<protein>
    <submittedName>
        <fullName evidence="2">Uncharacterized protein</fullName>
    </submittedName>
</protein>
<evidence type="ECO:0000313" key="3">
    <source>
        <dbReference type="Proteomes" id="UP000033072"/>
    </source>
</evidence>
<name>A0A0E3S0Y2_9EURY</name>
<keyword evidence="3" id="KW-1185">Reference proteome</keyword>
<dbReference type="OrthoDB" id="137781at2157"/>
<dbReference type="Proteomes" id="UP000033072">
    <property type="component" value="Chromosome"/>
</dbReference>
<accession>A0A0E3S0Y2</accession>
<keyword evidence="1" id="KW-1133">Transmembrane helix</keyword>
<dbReference type="EMBL" id="CP009515">
    <property type="protein sequence ID" value="AKB74324.1"/>
    <property type="molecule type" value="Genomic_DNA"/>
</dbReference>
<evidence type="ECO:0000256" key="1">
    <source>
        <dbReference type="SAM" id="Phobius"/>
    </source>
</evidence>
<dbReference type="RefSeq" id="WP_048125167.1">
    <property type="nucleotide sequence ID" value="NZ_CP009515.1"/>
</dbReference>
<organism evidence="2 3">
    <name type="scientific">Methanosarcina lacustris Z-7289</name>
    <dbReference type="NCBI Taxonomy" id="1434111"/>
    <lineage>
        <taxon>Archaea</taxon>
        <taxon>Methanobacteriati</taxon>
        <taxon>Methanobacteriota</taxon>
        <taxon>Stenosarchaea group</taxon>
        <taxon>Methanomicrobia</taxon>
        <taxon>Methanosarcinales</taxon>
        <taxon>Methanosarcinaceae</taxon>
        <taxon>Methanosarcina</taxon>
    </lineage>
</organism>
<evidence type="ECO:0000313" key="2">
    <source>
        <dbReference type="EMBL" id="AKB74324.1"/>
    </source>
</evidence>
<dbReference type="GeneID" id="24805783"/>
<sequence length="316" mass="35487">MARRPLFFGLLLFFLLAAAIPTASAVSEIQQNHIKNFGLTAPEGLSFSGMEIYNLPANSNNTFLFNSYGKIYTLNVNSTKSWGWWTYDISLQNPNGTIETKKLETLAPAVSSWDLHVQYYFLSGDSVFDLDVYTALLPLSATFSTISPTTSSTLQFSGISGSSTEYFDMVLYATTDEEFAEQSENSLGLSLSYAVGEVFSWTWDAVLSFVGLIPYIGDDLVTAILIASYIIDEIFYYFNLFFIEYIETTILTLEFFLITYSLHRTRTKSPVKMLKNVVSDQIAMLEWILQKAKLAIDLLTTIIRTIADIVQSLKPI</sequence>
<dbReference type="KEGG" id="mls:MSLAZ_1063"/>
<dbReference type="STRING" id="1434111.MSLAZ_1063"/>
<dbReference type="PATRIC" id="fig|1434111.4.peg.1360"/>